<evidence type="ECO:0000313" key="3">
    <source>
        <dbReference type="Proteomes" id="UP001597024"/>
    </source>
</evidence>
<evidence type="ECO:0000259" key="1">
    <source>
        <dbReference type="Pfam" id="PF04149"/>
    </source>
</evidence>
<dbReference type="InterPro" id="IPR007278">
    <property type="entry name" value="DUF397"/>
</dbReference>
<accession>A0ABW3DNH9</accession>
<dbReference type="Pfam" id="PF04149">
    <property type="entry name" value="DUF397"/>
    <property type="match status" value="1"/>
</dbReference>
<organism evidence="2 3">
    <name type="scientific">Streptosporangium algeriense</name>
    <dbReference type="NCBI Taxonomy" id="1682748"/>
    <lineage>
        <taxon>Bacteria</taxon>
        <taxon>Bacillati</taxon>
        <taxon>Actinomycetota</taxon>
        <taxon>Actinomycetes</taxon>
        <taxon>Streptosporangiales</taxon>
        <taxon>Streptosporangiaceae</taxon>
        <taxon>Streptosporangium</taxon>
    </lineage>
</organism>
<gene>
    <name evidence="2" type="ORF">ACFQ08_07240</name>
</gene>
<sequence>MDDYLTSTGLSKAVWKKSSLSGNSGGNCVEVANLDAVVAVRDSKDPSGSVLNFTADQWSSFVGGIKRGDFNNA</sequence>
<feature type="domain" description="DUF397" evidence="1">
    <location>
        <begin position="13"/>
        <end position="66"/>
    </location>
</feature>
<reference evidence="3" key="1">
    <citation type="journal article" date="2019" name="Int. J. Syst. Evol. Microbiol.">
        <title>The Global Catalogue of Microorganisms (GCM) 10K type strain sequencing project: providing services to taxonomists for standard genome sequencing and annotation.</title>
        <authorList>
            <consortium name="The Broad Institute Genomics Platform"/>
            <consortium name="The Broad Institute Genome Sequencing Center for Infectious Disease"/>
            <person name="Wu L."/>
            <person name="Ma J."/>
        </authorList>
    </citation>
    <scope>NUCLEOTIDE SEQUENCE [LARGE SCALE GENOMIC DNA]</scope>
    <source>
        <strain evidence="3">CCUG 62974</strain>
    </source>
</reference>
<dbReference type="EMBL" id="JBHTHX010000151">
    <property type="protein sequence ID" value="MFD0884345.1"/>
    <property type="molecule type" value="Genomic_DNA"/>
</dbReference>
<comment type="caution">
    <text evidence="2">The sequence shown here is derived from an EMBL/GenBank/DDBJ whole genome shotgun (WGS) entry which is preliminary data.</text>
</comment>
<name>A0ABW3DNH9_9ACTN</name>
<proteinExistence type="predicted"/>
<evidence type="ECO:0000313" key="2">
    <source>
        <dbReference type="EMBL" id="MFD0884345.1"/>
    </source>
</evidence>
<dbReference type="Proteomes" id="UP001597024">
    <property type="component" value="Unassembled WGS sequence"/>
</dbReference>
<keyword evidence="3" id="KW-1185">Reference proteome</keyword>
<protein>
    <submittedName>
        <fullName evidence="2">DUF397 domain-containing protein</fullName>
    </submittedName>
</protein>